<name>A0ABQ1SFW6_9FLAO</name>
<dbReference type="PROSITE" id="PS50026">
    <property type="entry name" value="EGF_3"/>
    <property type="match status" value="1"/>
</dbReference>
<dbReference type="InterPro" id="IPR000742">
    <property type="entry name" value="EGF"/>
</dbReference>
<feature type="domain" description="EGF-like" evidence="2">
    <location>
        <begin position="23"/>
        <end position="56"/>
    </location>
</feature>
<dbReference type="PROSITE" id="PS00022">
    <property type="entry name" value="EGF_1"/>
    <property type="match status" value="1"/>
</dbReference>
<feature type="signal peptide" evidence="1">
    <location>
        <begin position="1"/>
        <end position="19"/>
    </location>
</feature>
<keyword evidence="1" id="KW-0732">Signal</keyword>
<dbReference type="RefSeq" id="WP_188458000.1">
    <property type="nucleotide sequence ID" value="NZ_BMGM01000004.1"/>
</dbReference>
<evidence type="ECO:0000256" key="1">
    <source>
        <dbReference type="SAM" id="SignalP"/>
    </source>
</evidence>
<proteinExistence type="predicted"/>
<comment type="caution">
    <text evidence="3">The sequence shown here is derived from an EMBL/GenBank/DDBJ whole genome shotgun (WGS) entry which is preliminary data.</text>
</comment>
<sequence length="202" mass="22598">MRNLIITLSLLLFITTSCSSDDSDDACTPIECLNGGIETVDCGCDCSEGYAGSDCSSQIDPSAILINKITITSFPLLKPNGDYWDNSLLDLLSDDKYPDIYVQLINGTTLETLYFPVINYINVEDSLSELEFTPSEPISIQDYDDNIVLAIFDYDEDEDPVTELMDSIELDLYFNTNNFPVESIFVSESFLSNVILELSYEF</sequence>
<gene>
    <name evidence="3" type="ORF">GCM10010832_09930</name>
</gene>
<evidence type="ECO:0000313" key="4">
    <source>
        <dbReference type="Proteomes" id="UP000599179"/>
    </source>
</evidence>
<keyword evidence="4" id="KW-1185">Reference proteome</keyword>
<evidence type="ECO:0000259" key="2">
    <source>
        <dbReference type="PROSITE" id="PS50026"/>
    </source>
</evidence>
<reference evidence="4" key="1">
    <citation type="journal article" date="2019" name="Int. J. Syst. Evol. Microbiol.">
        <title>The Global Catalogue of Microorganisms (GCM) 10K type strain sequencing project: providing services to taxonomists for standard genome sequencing and annotation.</title>
        <authorList>
            <consortium name="The Broad Institute Genomics Platform"/>
            <consortium name="The Broad Institute Genome Sequencing Center for Infectious Disease"/>
            <person name="Wu L."/>
            <person name="Ma J."/>
        </authorList>
    </citation>
    <scope>NUCLEOTIDE SEQUENCE [LARGE SCALE GENOMIC DNA]</scope>
    <source>
        <strain evidence="4">CGMCC 1.12931</strain>
    </source>
</reference>
<dbReference type="Proteomes" id="UP000599179">
    <property type="component" value="Unassembled WGS sequence"/>
</dbReference>
<protein>
    <recommendedName>
        <fullName evidence="2">EGF-like domain-containing protein</fullName>
    </recommendedName>
</protein>
<dbReference type="EMBL" id="BMGM01000004">
    <property type="protein sequence ID" value="GGE31610.1"/>
    <property type="molecule type" value="Genomic_DNA"/>
</dbReference>
<feature type="chain" id="PRO_5046415828" description="EGF-like domain-containing protein" evidence="1">
    <location>
        <begin position="20"/>
        <end position="202"/>
    </location>
</feature>
<organism evidence="3 4">
    <name type="scientific">Psychroflexus planctonicus</name>
    <dbReference type="NCBI Taxonomy" id="1526575"/>
    <lineage>
        <taxon>Bacteria</taxon>
        <taxon>Pseudomonadati</taxon>
        <taxon>Bacteroidota</taxon>
        <taxon>Flavobacteriia</taxon>
        <taxon>Flavobacteriales</taxon>
        <taxon>Flavobacteriaceae</taxon>
        <taxon>Psychroflexus</taxon>
    </lineage>
</organism>
<dbReference type="PROSITE" id="PS51257">
    <property type="entry name" value="PROKAR_LIPOPROTEIN"/>
    <property type="match status" value="1"/>
</dbReference>
<evidence type="ECO:0000313" key="3">
    <source>
        <dbReference type="EMBL" id="GGE31610.1"/>
    </source>
</evidence>
<accession>A0ABQ1SFW6</accession>
<dbReference type="PROSITE" id="PS01186">
    <property type="entry name" value="EGF_2"/>
    <property type="match status" value="1"/>
</dbReference>